<proteinExistence type="predicted"/>
<dbReference type="AlphaFoldDB" id="A0A6J6KIK5"/>
<dbReference type="InterPro" id="IPR053191">
    <property type="entry name" value="DcsG_Biosynth_Enzyme"/>
</dbReference>
<dbReference type="InterPro" id="IPR011761">
    <property type="entry name" value="ATP-grasp"/>
</dbReference>
<reference evidence="2" key="1">
    <citation type="submission" date="2020-05" db="EMBL/GenBank/DDBJ databases">
        <authorList>
            <person name="Chiriac C."/>
            <person name="Salcher M."/>
            <person name="Ghai R."/>
            <person name="Kavagutti S V."/>
        </authorList>
    </citation>
    <scope>NUCLEOTIDE SEQUENCE</scope>
</reference>
<dbReference type="PROSITE" id="PS50975">
    <property type="entry name" value="ATP_GRASP"/>
    <property type="match status" value="1"/>
</dbReference>
<evidence type="ECO:0000313" key="2">
    <source>
        <dbReference type="EMBL" id="CAB4649491.1"/>
    </source>
</evidence>
<gene>
    <name evidence="2" type="ORF">UFOPK2242_00314</name>
</gene>
<dbReference type="PANTHER" id="PTHR39217:SF1">
    <property type="entry name" value="GLUTATHIONE SYNTHETASE"/>
    <property type="match status" value="1"/>
</dbReference>
<dbReference type="PANTHER" id="PTHR39217">
    <property type="match status" value="1"/>
</dbReference>
<dbReference type="GO" id="GO:0005524">
    <property type="term" value="F:ATP binding"/>
    <property type="evidence" value="ECO:0007669"/>
    <property type="project" value="InterPro"/>
</dbReference>
<dbReference type="EMBL" id="CAEZWM010000022">
    <property type="protein sequence ID" value="CAB4649491.1"/>
    <property type="molecule type" value="Genomic_DNA"/>
</dbReference>
<dbReference type="SUPFAM" id="SSF56059">
    <property type="entry name" value="Glutathione synthetase ATP-binding domain-like"/>
    <property type="match status" value="1"/>
</dbReference>
<feature type="domain" description="ATP-grasp" evidence="1">
    <location>
        <begin position="107"/>
        <end position="301"/>
    </location>
</feature>
<dbReference type="GO" id="GO:0046872">
    <property type="term" value="F:metal ion binding"/>
    <property type="evidence" value="ECO:0007669"/>
    <property type="project" value="InterPro"/>
</dbReference>
<name>A0A6J6KIK5_9ZZZZ</name>
<sequence length="302" mass="32625">MNIDLSVGSLGNARPVAVVTAAVSRHLDQDIAPTLAALSDLGISTRVVEWDDPTVVWSDFALALVRSPWDYSTRLSEYLEWIDRVDSESTLVNEAAVLRWSSDKHYLLDLEREGVPIIPSTFLHSGDPVVLSSAGEFVVKPSVSAGSRDTQRYRSGESDKGILHAERLLAQGRDVLIQPYIASVDERGETALVCFDGVVSHAVRKGPILSHGSAMRTVDGLYAVEDISTRNPTSEEVHVAALVNAAIPSSGPPTYVRIDLVQGDGGEILVLEVEANEPSLFLDLAPGSAEKYAAAISRRLRE</sequence>
<accession>A0A6J6KIK5</accession>
<protein>
    <submittedName>
        <fullName evidence="2">Unannotated protein</fullName>
    </submittedName>
</protein>
<evidence type="ECO:0000259" key="1">
    <source>
        <dbReference type="PROSITE" id="PS50975"/>
    </source>
</evidence>
<organism evidence="2">
    <name type="scientific">freshwater metagenome</name>
    <dbReference type="NCBI Taxonomy" id="449393"/>
    <lineage>
        <taxon>unclassified sequences</taxon>
        <taxon>metagenomes</taxon>
        <taxon>ecological metagenomes</taxon>
    </lineage>
</organism>